<feature type="binding site" evidence="7">
    <location>
        <position position="224"/>
    </location>
    <ligand>
        <name>S-adenosyl-L-methionine</name>
        <dbReference type="ChEBI" id="CHEBI:59789"/>
    </ligand>
</feature>
<reference evidence="10 11" key="1">
    <citation type="submission" date="2019-09" db="EMBL/GenBank/DDBJ databases">
        <authorList>
            <person name="Chen X.-Y."/>
        </authorList>
    </citation>
    <scope>NUCLEOTIDE SEQUENCE [LARGE SCALE GENOMIC DNA]</scope>
    <source>
        <strain evidence="10 11">NY5</strain>
    </source>
</reference>
<keyword evidence="1 7" id="KW-0489">Methyltransferase</keyword>
<comment type="similarity">
    <text evidence="7">Belongs to the class I-like SAM-binding methyltransferase superfamily. RNA M5U methyltransferase family. TrmA subfamily.</text>
</comment>
<feature type="binding site" evidence="7 8">
    <location>
        <position position="240"/>
    </location>
    <ligand>
        <name>S-adenosyl-L-methionine</name>
        <dbReference type="ChEBI" id="CHEBI:59789"/>
    </ligand>
</feature>
<accession>A0A5B0WQC9</accession>
<evidence type="ECO:0000313" key="10">
    <source>
        <dbReference type="EMBL" id="KAA1188209.1"/>
    </source>
</evidence>
<keyword evidence="4 7" id="KW-0819">tRNA processing</keyword>
<evidence type="ECO:0000256" key="3">
    <source>
        <dbReference type="ARBA" id="ARBA00022691"/>
    </source>
</evidence>
<keyword evidence="2 7" id="KW-0808">Transferase</keyword>
<dbReference type="GO" id="GO:0030488">
    <property type="term" value="P:tRNA methylation"/>
    <property type="evidence" value="ECO:0007669"/>
    <property type="project" value="UniProtKB-UniRule"/>
</dbReference>
<dbReference type="GO" id="GO:0019843">
    <property type="term" value="F:rRNA binding"/>
    <property type="evidence" value="ECO:0007669"/>
    <property type="project" value="TreeGrafter"/>
</dbReference>
<feature type="active site" evidence="9">
    <location>
        <position position="327"/>
    </location>
</feature>
<feature type="binding site" evidence="7 8">
    <location>
        <position position="219"/>
    </location>
    <ligand>
        <name>S-adenosyl-L-methionine</name>
        <dbReference type="ChEBI" id="CHEBI:59789"/>
    </ligand>
</feature>
<comment type="catalytic activity">
    <reaction evidence="6 7">
        <text>uridine(54) in tRNA + S-adenosyl-L-methionine = 5-methyluridine(54) in tRNA + S-adenosyl-L-homocysteine + H(+)</text>
        <dbReference type="Rhea" id="RHEA:42712"/>
        <dbReference type="Rhea" id="RHEA-COMP:10167"/>
        <dbReference type="Rhea" id="RHEA-COMP:10193"/>
        <dbReference type="ChEBI" id="CHEBI:15378"/>
        <dbReference type="ChEBI" id="CHEBI:57856"/>
        <dbReference type="ChEBI" id="CHEBI:59789"/>
        <dbReference type="ChEBI" id="CHEBI:65315"/>
        <dbReference type="ChEBI" id="CHEBI:74447"/>
        <dbReference type="EC" id="2.1.1.35"/>
    </reaction>
</comment>
<dbReference type="FunFam" id="3.40.50.150:FF:000012">
    <property type="entry name" value="tRNA/tmRNA (uracil-C(5))-methyltransferase"/>
    <property type="match status" value="1"/>
</dbReference>
<dbReference type="NCBIfam" id="TIGR02143">
    <property type="entry name" value="trmA_only"/>
    <property type="match status" value="1"/>
</dbReference>
<dbReference type="CDD" id="cd02440">
    <property type="entry name" value="AdoMet_MTases"/>
    <property type="match status" value="1"/>
</dbReference>
<dbReference type="EMBL" id="VTUX01000011">
    <property type="protein sequence ID" value="KAA1188209.1"/>
    <property type="molecule type" value="Genomic_DNA"/>
</dbReference>
<dbReference type="Gene3D" id="2.40.50.1070">
    <property type="match status" value="1"/>
</dbReference>
<name>A0A5B0WQC9_9GAMM</name>
<dbReference type="PANTHER" id="PTHR47790:SF2">
    <property type="entry name" value="TRNA_TMRNA (URACIL-C(5))-METHYLTRANSFERASE"/>
    <property type="match status" value="1"/>
</dbReference>
<feature type="binding site" evidence="7 8">
    <location>
        <position position="302"/>
    </location>
    <ligand>
        <name>S-adenosyl-L-methionine</name>
        <dbReference type="ChEBI" id="CHEBI:59789"/>
    </ligand>
</feature>
<comment type="caution">
    <text evidence="10">The sequence shown here is derived from an EMBL/GenBank/DDBJ whole genome shotgun (WGS) entry which is preliminary data.</text>
</comment>
<dbReference type="InterPro" id="IPR030391">
    <property type="entry name" value="MeTrfase_TrmA_CS"/>
</dbReference>
<dbReference type="Gene3D" id="3.40.50.150">
    <property type="entry name" value="Vaccinia Virus protein VP39"/>
    <property type="match status" value="1"/>
</dbReference>
<dbReference type="PROSITE" id="PS01231">
    <property type="entry name" value="TRMA_2"/>
    <property type="match status" value="1"/>
</dbReference>
<protein>
    <recommendedName>
        <fullName evidence="7">tRNA/tmRNA (uracil-C(5))-methyltransferase</fullName>
        <ecNumber evidence="7">2.1.1.35</ecNumber>
    </recommendedName>
    <alternativeName>
        <fullName evidence="7">tRNA (uracil(54)-C(5))-methyltransferase</fullName>
    </alternativeName>
    <alternativeName>
        <fullName evidence="7">tRNA(m5U54)-methyltransferase</fullName>
        <shortName evidence="7">RUMT</shortName>
    </alternativeName>
    <alternativeName>
        <fullName evidence="7">tmRNA (uracil(341)-C(5))-methyltransferase</fullName>
    </alternativeName>
</protein>
<dbReference type="PROSITE" id="PS01230">
    <property type="entry name" value="TRMA_1"/>
    <property type="match status" value="1"/>
</dbReference>
<comment type="function">
    <text evidence="7">Dual-specificity methyltransferase that catalyzes the formation of 5-methyluridine at position 54 (m5U54) in all tRNAs, and that of position 341 (m5U341) in tmRNA (transfer-mRNA).</text>
</comment>
<keyword evidence="11" id="KW-1185">Reference proteome</keyword>
<dbReference type="PROSITE" id="PS51687">
    <property type="entry name" value="SAM_MT_RNA_M5U"/>
    <property type="match status" value="1"/>
</dbReference>
<dbReference type="AlphaFoldDB" id="A0A5B0WQC9"/>
<dbReference type="EC" id="2.1.1.35" evidence="7"/>
<evidence type="ECO:0000256" key="9">
    <source>
        <dbReference type="PROSITE-ProRule" id="PRU10015"/>
    </source>
</evidence>
<keyword evidence="3 7" id="KW-0949">S-adenosyl-L-methionine</keyword>
<evidence type="ECO:0000256" key="1">
    <source>
        <dbReference type="ARBA" id="ARBA00022603"/>
    </source>
</evidence>
<dbReference type="Proteomes" id="UP000323708">
    <property type="component" value="Unassembled WGS sequence"/>
</dbReference>
<evidence type="ECO:0000256" key="4">
    <source>
        <dbReference type="ARBA" id="ARBA00022694"/>
    </source>
</evidence>
<dbReference type="GO" id="GO:0005829">
    <property type="term" value="C:cytosol"/>
    <property type="evidence" value="ECO:0007669"/>
    <property type="project" value="TreeGrafter"/>
</dbReference>
<gene>
    <name evidence="7 10" type="primary">trmA</name>
    <name evidence="10" type="ORF">F0M18_19440</name>
</gene>
<dbReference type="SUPFAM" id="SSF53335">
    <property type="entry name" value="S-adenosyl-L-methionine-dependent methyltransferases"/>
    <property type="match status" value="1"/>
</dbReference>
<dbReference type="InterPro" id="IPR010280">
    <property type="entry name" value="U5_MeTrfase_fam"/>
</dbReference>
<sequence>MPLSAVQPERYSELLDTKASRVATQLAPFAAPPPAIYPSPPEGFRMRAEFRMWHDGDGLDYVMFRKDAPKTPVPITAFPIACDRIQQLMPALLERLRSNLELRKKLFQVEFLSTLAGETLITLIYHRQLEEAWQAAAATLRDELQEAHPGLSIIGRARKQKLILGRDWVLERLEIGGQQYSYRQHEQAFTQPNARVNVNMIEWARAQARKLEGDLLELYCGNGNFTLPLACHFKRVLATELAKVSVRAARDNLADNGIANVEIVRLSAEEVTQALAGEREFRRLGELSTPLAEYDLRTVFVDPPRAGLDEATLGMVSTFETILYISCNPDTLAQNLETLRRSHRIDCFALFDQFPYTEHMECGVLLRRR</sequence>
<feature type="binding site" evidence="7 8">
    <location>
        <position position="191"/>
    </location>
    <ligand>
        <name>S-adenosyl-L-methionine</name>
        <dbReference type="ChEBI" id="CHEBI:59789"/>
    </ligand>
</feature>
<proteinExistence type="inferred from homology"/>
<dbReference type="InterPro" id="IPR029063">
    <property type="entry name" value="SAM-dependent_MTases_sf"/>
</dbReference>
<feature type="active site" description="Proton acceptor" evidence="7">
    <location>
        <position position="361"/>
    </location>
</feature>
<dbReference type="GO" id="GO:0030697">
    <property type="term" value="F:tRNA (uracil(54)-C5)-methyltransferase activity, S-adenosyl methionine-dependent"/>
    <property type="evidence" value="ECO:0007669"/>
    <property type="project" value="UniProtKB-UniRule"/>
</dbReference>
<feature type="active site" description="Nucleophile" evidence="7 8">
    <location>
        <position position="327"/>
    </location>
</feature>
<evidence type="ECO:0000256" key="8">
    <source>
        <dbReference type="PROSITE-ProRule" id="PRU01024"/>
    </source>
</evidence>
<dbReference type="RefSeq" id="WP_149613129.1">
    <property type="nucleotide sequence ID" value="NZ_VTUX01000011.1"/>
</dbReference>
<dbReference type="FunFam" id="2.40.50.1070:FF:000001">
    <property type="entry name" value="tRNA/tmRNA (uracil-C(5))-methyltransferase"/>
    <property type="match status" value="1"/>
</dbReference>
<dbReference type="GO" id="GO:0000049">
    <property type="term" value="F:tRNA binding"/>
    <property type="evidence" value="ECO:0007669"/>
    <property type="project" value="TreeGrafter"/>
</dbReference>
<dbReference type="Pfam" id="PF05958">
    <property type="entry name" value="tRNA_U5-meth_tr"/>
    <property type="match status" value="1"/>
</dbReference>
<evidence type="ECO:0000256" key="6">
    <source>
        <dbReference type="ARBA" id="ARBA00052788"/>
    </source>
</evidence>
<organism evidence="10 11">
    <name type="scientific">Pseudohalioglobus sediminis</name>
    <dbReference type="NCBI Taxonomy" id="2606449"/>
    <lineage>
        <taxon>Bacteria</taxon>
        <taxon>Pseudomonadati</taxon>
        <taxon>Pseudomonadota</taxon>
        <taxon>Gammaproteobacteria</taxon>
        <taxon>Cellvibrionales</taxon>
        <taxon>Halieaceae</taxon>
        <taxon>Pseudohalioglobus</taxon>
    </lineage>
</organism>
<dbReference type="InterPro" id="IPR030390">
    <property type="entry name" value="MeTrfase_TrmA_AS"/>
</dbReference>
<dbReference type="PANTHER" id="PTHR47790">
    <property type="entry name" value="TRNA/TMRNA (URACIL-C(5))-METHYLTRANSFERASE"/>
    <property type="match status" value="1"/>
</dbReference>
<dbReference type="InterPro" id="IPR011869">
    <property type="entry name" value="TrmA_MeTrfase"/>
</dbReference>
<evidence type="ECO:0000313" key="11">
    <source>
        <dbReference type="Proteomes" id="UP000323708"/>
    </source>
</evidence>
<evidence type="ECO:0000256" key="7">
    <source>
        <dbReference type="HAMAP-Rule" id="MF_01011"/>
    </source>
</evidence>
<evidence type="ECO:0000256" key="5">
    <source>
        <dbReference type="ARBA" id="ARBA00051255"/>
    </source>
</evidence>
<comment type="catalytic activity">
    <reaction evidence="5 7">
        <text>uridine(341) in tmRNA + S-adenosyl-L-methionine = 5-methyluridine(341) in tmRNA + S-adenosyl-L-homocysteine + H(+)</text>
        <dbReference type="Rhea" id="RHEA:43612"/>
        <dbReference type="Rhea" id="RHEA-COMP:10630"/>
        <dbReference type="Rhea" id="RHEA-COMP:10631"/>
        <dbReference type="ChEBI" id="CHEBI:15378"/>
        <dbReference type="ChEBI" id="CHEBI:57856"/>
        <dbReference type="ChEBI" id="CHEBI:59789"/>
        <dbReference type="ChEBI" id="CHEBI:65315"/>
        <dbReference type="ChEBI" id="CHEBI:74447"/>
    </reaction>
</comment>
<evidence type="ECO:0000256" key="2">
    <source>
        <dbReference type="ARBA" id="ARBA00022679"/>
    </source>
</evidence>
<dbReference type="HAMAP" id="MF_01011">
    <property type="entry name" value="RNA_methyltr_TrmA"/>
    <property type="match status" value="1"/>
</dbReference>